<organism evidence="1 2">
    <name type="scientific">Capsicum baccatum</name>
    <name type="common">Peruvian pepper</name>
    <dbReference type="NCBI Taxonomy" id="33114"/>
    <lineage>
        <taxon>Eukaryota</taxon>
        <taxon>Viridiplantae</taxon>
        <taxon>Streptophyta</taxon>
        <taxon>Embryophyta</taxon>
        <taxon>Tracheophyta</taxon>
        <taxon>Spermatophyta</taxon>
        <taxon>Magnoliopsida</taxon>
        <taxon>eudicotyledons</taxon>
        <taxon>Gunneridae</taxon>
        <taxon>Pentapetalae</taxon>
        <taxon>asterids</taxon>
        <taxon>lamiids</taxon>
        <taxon>Solanales</taxon>
        <taxon>Solanaceae</taxon>
        <taxon>Solanoideae</taxon>
        <taxon>Capsiceae</taxon>
        <taxon>Capsicum</taxon>
    </lineage>
</organism>
<dbReference type="PANTHER" id="PTHR47244">
    <property type="entry name" value="PROTEIN-TYROSINE-PHOSPHATASE IBR5"/>
    <property type="match status" value="1"/>
</dbReference>
<reference evidence="2" key="2">
    <citation type="journal article" date="2017" name="J. Anim. Genet.">
        <title>Multiple reference genome sequences of hot pepper reveal the massive evolution of plant disease resistance genes by retroduplication.</title>
        <authorList>
            <person name="Kim S."/>
            <person name="Park J."/>
            <person name="Yeom S.-I."/>
            <person name="Kim Y.-M."/>
            <person name="Seo E."/>
            <person name="Kim K.-T."/>
            <person name="Kim M.-S."/>
            <person name="Lee J.M."/>
            <person name="Cheong K."/>
            <person name="Shin H.-S."/>
            <person name="Kim S.-B."/>
            <person name="Han K."/>
            <person name="Lee J."/>
            <person name="Park M."/>
            <person name="Lee H.-A."/>
            <person name="Lee H.-Y."/>
            <person name="Lee Y."/>
            <person name="Oh S."/>
            <person name="Lee J.H."/>
            <person name="Choi E."/>
            <person name="Choi E."/>
            <person name="Lee S.E."/>
            <person name="Jeon J."/>
            <person name="Kim H."/>
            <person name="Choi G."/>
            <person name="Song H."/>
            <person name="Lee J."/>
            <person name="Lee S.-C."/>
            <person name="Kwon J.-K."/>
            <person name="Lee H.-Y."/>
            <person name="Koo N."/>
            <person name="Hong Y."/>
            <person name="Kim R.W."/>
            <person name="Kang W.-H."/>
            <person name="Huh J.H."/>
            <person name="Kang B.-C."/>
            <person name="Yang T.-J."/>
            <person name="Lee Y.-H."/>
            <person name="Bennetzen J.L."/>
            <person name="Choi D."/>
        </authorList>
    </citation>
    <scope>NUCLEOTIDE SEQUENCE [LARGE SCALE GENOMIC DNA]</scope>
    <source>
        <strain evidence="2">cv. PBC81</strain>
    </source>
</reference>
<accession>A0A2G2WD29</accession>
<dbReference type="InterPro" id="IPR044212">
    <property type="entry name" value="IBR5-like"/>
</dbReference>
<evidence type="ECO:0000313" key="1">
    <source>
        <dbReference type="EMBL" id="PHT43155.1"/>
    </source>
</evidence>
<dbReference type="AlphaFoldDB" id="A0A2G2WD29"/>
<dbReference type="PANTHER" id="PTHR47244:SF1">
    <property type="entry name" value="PROTEIN-TYROSINE-PHOSPHATASE IBR5"/>
    <property type="match status" value="1"/>
</dbReference>
<dbReference type="InterPro" id="IPR029021">
    <property type="entry name" value="Prot-tyrosine_phosphatase-like"/>
</dbReference>
<dbReference type="GO" id="GO:0009734">
    <property type="term" value="P:auxin-activated signaling pathway"/>
    <property type="evidence" value="ECO:0007669"/>
    <property type="project" value="InterPro"/>
</dbReference>
<name>A0A2G2WD29_CAPBA</name>
<dbReference type="Gene3D" id="3.90.190.10">
    <property type="entry name" value="Protein tyrosine phosphatase superfamily"/>
    <property type="match status" value="1"/>
</dbReference>
<proteinExistence type="predicted"/>
<reference evidence="1 2" key="1">
    <citation type="journal article" date="2017" name="Genome Biol.">
        <title>New reference genome sequences of hot pepper reveal the massive evolution of plant disease-resistance genes by retroduplication.</title>
        <authorList>
            <person name="Kim S."/>
            <person name="Park J."/>
            <person name="Yeom S.I."/>
            <person name="Kim Y.M."/>
            <person name="Seo E."/>
            <person name="Kim K.T."/>
            <person name="Kim M.S."/>
            <person name="Lee J.M."/>
            <person name="Cheong K."/>
            <person name="Shin H.S."/>
            <person name="Kim S.B."/>
            <person name="Han K."/>
            <person name="Lee J."/>
            <person name="Park M."/>
            <person name="Lee H.A."/>
            <person name="Lee H.Y."/>
            <person name="Lee Y."/>
            <person name="Oh S."/>
            <person name="Lee J.H."/>
            <person name="Choi E."/>
            <person name="Choi E."/>
            <person name="Lee S.E."/>
            <person name="Jeon J."/>
            <person name="Kim H."/>
            <person name="Choi G."/>
            <person name="Song H."/>
            <person name="Lee J."/>
            <person name="Lee S.C."/>
            <person name="Kwon J.K."/>
            <person name="Lee H.Y."/>
            <person name="Koo N."/>
            <person name="Hong Y."/>
            <person name="Kim R.W."/>
            <person name="Kang W.H."/>
            <person name="Huh J.H."/>
            <person name="Kang B.C."/>
            <person name="Yang T.J."/>
            <person name="Lee Y.H."/>
            <person name="Bennetzen J.L."/>
            <person name="Choi D."/>
        </authorList>
    </citation>
    <scope>NUCLEOTIDE SEQUENCE [LARGE SCALE GENOMIC DNA]</scope>
    <source>
        <strain evidence="2">cv. PBC81</strain>
    </source>
</reference>
<gene>
    <name evidence="1" type="ORF">CQW23_17180</name>
</gene>
<dbReference type="EMBL" id="MLFT02000007">
    <property type="protein sequence ID" value="PHT43155.1"/>
    <property type="molecule type" value="Genomic_DNA"/>
</dbReference>
<protein>
    <submittedName>
        <fullName evidence="1">Protein-tyrosine-phosphatase IBR5</fullName>
    </submittedName>
</protein>
<sequence length="125" mass="13748">MRKRERENPCGICGHYHKYEEGEPCGVCGHRMADISDKSSSIQVIAFASEILPDFLFLGSYDNASRAELLKTQGISRVLNLQPEKNPAPMGNGPVRPSLFVVPSLHPVHLRELVDLKNGSGEGFS</sequence>
<dbReference type="Proteomes" id="UP000224567">
    <property type="component" value="Unassembled WGS sequence"/>
</dbReference>
<dbReference type="GO" id="GO:0033549">
    <property type="term" value="F:MAP kinase phosphatase activity"/>
    <property type="evidence" value="ECO:0007669"/>
    <property type="project" value="InterPro"/>
</dbReference>
<dbReference type="STRING" id="33114.A0A2G2WD29"/>
<evidence type="ECO:0000313" key="2">
    <source>
        <dbReference type="Proteomes" id="UP000224567"/>
    </source>
</evidence>
<keyword evidence="2" id="KW-1185">Reference proteome</keyword>
<dbReference type="GO" id="GO:0009738">
    <property type="term" value="P:abscisic acid-activated signaling pathway"/>
    <property type="evidence" value="ECO:0007669"/>
    <property type="project" value="InterPro"/>
</dbReference>
<dbReference type="GO" id="GO:0005634">
    <property type="term" value="C:nucleus"/>
    <property type="evidence" value="ECO:0007669"/>
    <property type="project" value="TreeGrafter"/>
</dbReference>
<comment type="caution">
    <text evidence="1">The sequence shown here is derived from an EMBL/GenBank/DDBJ whole genome shotgun (WGS) entry which is preliminary data.</text>
</comment>
<dbReference type="OrthoDB" id="165342at2759"/>